<evidence type="ECO:0000313" key="5">
    <source>
        <dbReference type="Proteomes" id="UP000295636"/>
    </source>
</evidence>
<dbReference type="InterPro" id="IPR017850">
    <property type="entry name" value="Alkaline_phosphatase_core_sf"/>
</dbReference>
<dbReference type="SUPFAM" id="SSF53649">
    <property type="entry name" value="Alkaline phosphatase-like"/>
    <property type="match status" value="1"/>
</dbReference>
<protein>
    <recommendedName>
        <fullName evidence="3">Sulfatase N-terminal domain-containing protein</fullName>
    </recommendedName>
</protein>
<dbReference type="InterPro" id="IPR000917">
    <property type="entry name" value="Sulfatase_N"/>
</dbReference>
<dbReference type="Pfam" id="PF00884">
    <property type="entry name" value="Sulfatase"/>
    <property type="match status" value="1"/>
</dbReference>
<keyword evidence="2" id="KW-0378">Hydrolase</keyword>
<sequence>MKTVFILMDSLNRHYLNAYGSSWVETPNIDRLAKRGVVFDNHYSGSLPCMPARREIMTGRLNFLESRWCPLQPFDEAYPRELNKQSGTYSHMITDHYHYFEAAGSGYQAPFNTWELMRGQEGDHWQPRVKDPEIPVYRGKNRRQDWVNRLSMDLERDEDYPTPQCFMRAIDFLQNNHDQDNWLLHLEVFDPHEPFVCPQKYRELYADNWSGPYHFDWPNYAPVDTEYEGPDAIDHIRKGYAGTLTMADVWLGKFLDKMDELELWKDTTVILTTDHGHLLGEHGYWAKNYMFDYRKLAHIPLIAYRPGSPMNGKRVQALTTTIDLMPTLLELHGAVPSGYVQGKSLVHLLEKDEKHHDAVLYGYFAKDISLTDGRYTYTRQPLRDSVAYHYTATPVISAQTPEQYEHAELGKFLPQTRMPVYRVPEASRRHHNAPDHHLLYDIGKDPEQTSAIRDHALEEHYASKLLQLLKQYQAPEWQYARMGYI</sequence>
<dbReference type="PANTHER" id="PTHR45953">
    <property type="entry name" value="IDURONATE 2-SULFATASE"/>
    <property type="match status" value="1"/>
</dbReference>
<dbReference type="GO" id="GO:0005737">
    <property type="term" value="C:cytoplasm"/>
    <property type="evidence" value="ECO:0007669"/>
    <property type="project" value="TreeGrafter"/>
</dbReference>
<dbReference type="AlphaFoldDB" id="A0A4R5KG70"/>
<proteinExistence type="predicted"/>
<evidence type="ECO:0000259" key="3">
    <source>
        <dbReference type="Pfam" id="PF00884"/>
    </source>
</evidence>
<organism evidence="4 5">
    <name type="scientific">Paenibacillus piri</name>
    <dbReference type="NCBI Taxonomy" id="2547395"/>
    <lineage>
        <taxon>Bacteria</taxon>
        <taxon>Bacillati</taxon>
        <taxon>Bacillota</taxon>
        <taxon>Bacilli</taxon>
        <taxon>Bacillales</taxon>
        <taxon>Paenibacillaceae</taxon>
        <taxon>Paenibacillus</taxon>
    </lineage>
</organism>
<dbReference type="RefSeq" id="WP_133232757.1">
    <property type="nucleotide sequence ID" value="NZ_SMRT01000013.1"/>
</dbReference>
<keyword evidence="1" id="KW-0479">Metal-binding</keyword>
<dbReference type="EMBL" id="SMRT01000013">
    <property type="protein sequence ID" value="TDF94409.1"/>
    <property type="molecule type" value="Genomic_DNA"/>
</dbReference>
<dbReference type="PANTHER" id="PTHR45953:SF1">
    <property type="entry name" value="IDURONATE 2-SULFATASE"/>
    <property type="match status" value="1"/>
</dbReference>
<reference evidence="4 5" key="1">
    <citation type="submission" date="2019-03" db="EMBL/GenBank/DDBJ databases">
        <title>This is whole genome sequence of Paenibacillus sp MS74 strain.</title>
        <authorList>
            <person name="Trinh H.N."/>
        </authorList>
    </citation>
    <scope>NUCLEOTIDE SEQUENCE [LARGE SCALE GENOMIC DNA]</scope>
    <source>
        <strain evidence="4 5">MS74</strain>
    </source>
</reference>
<dbReference type="Proteomes" id="UP000295636">
    <property type="component" value="Unassembled WGS sequence"/>
</dbReference>
<gene>
    <name evidence="4" type="ORF">E1757_23640</name>
</gene>
<evidence type="ECO:0000256" key="1">
    <source>
        <dbReference type="ARBA" id="ARBA00022723"/>
    </source>
</evidence>
<dbReference type="CDD" id="cd16148">
    <property type="entry name" value="sulfatase_like"/>
    <property type="match status" value="1"/>
</dbReference>
<dbReference type="GO" id="GO:0008484">
    <property type="term" value="F:sulfuric ester hydrolase activity"/>
    <property type="evidence" value="ECO:0007669"/>
    <property type="project" value="TreeGrafter"/>
</dbReference>
<comment type="caution">
    <text evidence="4">The sequence shown here is derived from an EMBL/GenBank/DDBJ whole genome shotgun (WGS) entry which is preliminary data.</text>
</comment>
<evidence type="ECO:0000313" key="4">
    <source>
        <dbReference type="EMBL" id="TDF94409.1"/>
    </source>
</evidence>
<accession>A0A4R5KG70</accession>
<dbReference type="GO" id="GO:0046872">
    <property type="term" value="F:metal ion binding"/>
    <property type="evidence" value="ECO:0007669"/>
    <property type="project" value="UniProtKB-KW"/>
</dbReference>
<keyword evidence="5" id="KW-1185">Reference proteome</keyword>
<name>A0A4R5KG70_9BACL</name>
<evidence type="ECO:0000256" key="2">
    <source>
        <dbReference type="ARBA" id="ARBA00022801"/>
    </source>
</evidence>
<dbReference type="OrthoDB" id="9762324at2"/>
<dbReference type="Gene3D" id="3.40.720.10">
    <property type="entry name" value="Alkaline Phosphatase, subunit A"/>
    <property type="match status" value="1"/>
</dbReference>
<feature type="domain" description="Sulfatase N-terminal" evidence="3">
    <location>
        <begin position="3"/>
        <end position="333"/>
    </location>
</feature>